<evidence type="ECO:0000313" key="6">
    <source>
        <dbReference type="Proteomes" id="UP001361239"/>
    </source>
</evidence>
<keyword evidence="6" id="KW-1185">Reference proteome</keyword>
<sequence length="247" mass="27281">MTQAGDDEANDTGLPLYLQVASTLRTAILREIYPVGTRLPTEEALCERFAVSRHTIREALRQLRSDGLITSRPGSRPIVASPLVRAPEVLARDIGADFFDYTIGTRLDIATMDTARIAPSLAQELGLPSDEEWLCVKGYRVNVEDGHATCWNEYFIRPDYALIGRLLKRHVGPVIPLLEDLFETRIARITRSISAVAMPSGACERLDAQVGAPALRIVVRSETSDGTVAFVNRSLHPRGVLTYAIQR</sequence>
<dbReference type="SUPFAM" id="SSF46785">
    <property type="entry name" value="Winged helix' DNA-binding domain"/>
    <property type="match status" value="1"/>
</dbReference>
<dbReference type="SMART" id="SM00345">
    <property type="entry name" value="HTH_GNTR"/>
    <property type="match status" value="1"/>
</dbReference>
<dbReference type="InterPro" id="IPR036388">
    <property type="entry name" value="WH-like_DNA-bd_sf"/>
</dbReference>
<name>A0ABU8RXY3_9SPHN</name>
<organism evidence="5 6">
    <name type="scientific">Novosphingobium anseongense</name>
    <dbReference type="NCBI Taxonomy" id="3133436"/>
    <lineage>
        <taxon>Bacteria</taxon>
        <taxon>Pseudomonadati</taxon>
        <taxon>Pseudomonadota</taxon>
        <taxon>Alphaproteobacteria</taxon>
        <taxon>Sphingomonadales</taxon>
        <taxon>Sphingomonadaceae</taxon>
        <taxon>Novosphingobium</taxon>
    </lineage>
</organism>
<evidence type="ECO:0000256" key="2">
    <source>
        <dbReference type="ARBA" id="ARBA00023125"/>
    </source>
</evidence>
<evidence type="ECO:0000259" key="4">
    <source>
        <dbReference type="PROSITE" id="PS50949"/>
    </source>
</evidence>
<dbReference type="Pfam" id="PF00392">
    <property type="entry name" value="GntR"/>
    <property type="match status" value="1"/>
</dbReference>
<dbReference type="PROSITE" id="PS50949">
    <property type="entry name" value="HTH_GNTR"/>
    <property type="match status" value="1"/>
</dbReference>
<dbReference type="Pfam" id="PF07702">
    <property type="entry name" value="UTRA"/>
    <property type="match status" value="1"/>
</dbReference>
<gene>
    <name evidence="5" type="ORF">WG901_14910</name>
</gene>
<dbReference type="SUPFAM" id="SSF64288">
    <property type="entry name" value="Chorismate lyase-like"/>
    <property type="match status" value="1"/>
</dbReference>
<evidence type="ECO:0000256" key="3">
    <source>
        <dbReference type="ARBA" id="ARBA00023163"/>
    </source>
</evidence>
<keyword evidence="3" id="KW-0804">Transcription</keyword>
<dbReference type="PANTHER" id="PTHR44846:SF1">
    <property type="entry name" value="MANNOSYL-D-GLYCERATE TRANSPORT_METABOLISM SYSTEM REPRESSOR MNGR-RELATED"/>
    <property type="match status" value="1"/>
</dbReference>
<dbReference type="CDD" id="cd07377">
    <property type="entry name" value="WHTH_GntR"/>
    <property type="match status" value="1"/>
</dbReference>
<dbReference type="SMART" id="SM00866">
    <property type="entry name" value="UTRA"/>
    <property type="match status" value="1"/>
</dbReference>
<reference evidence="5 6" key="1">
    <citation type="submission" date="2024-03" db="EMBL/GenBank/DDBJ databases">
        <authorList>
            <person name="Jo J.-H."/>
        </authorList>
    </citation>
    <scope>NUCLEOTIDE SEQUENCE [LARGE SCALE GENOMIC DNA]</scope>
    <source>
        <strain evidence="5 6">PS1R-30</strain>
    </source>
</reference>
<evidence type="ECO:0000256" key="1">
    <source>
        <dbReference type="ARBA" id="ARBA00023015"/>
    </source>
</evidence>
<accession>A0ABU8RXY3</accession>
<feature type="domain" description="HTH gntR-type" evidence="4">
    <location>
        <begin position="14"/>
        <end position="82"/>
    </location>
</feature>
<protein>
    <submittedName>
        <fullName evidence="5">GntR family transcriptional regulator</fullName>
    </submittedName>
</protein>
<keyword evidence="2" id="KW-0238">DNA-binding</keyword>
<dbReference type="InterPro" id="IPR050679">
    <property type="entry name" value="Bact_HTH_transcr_reg"/>
</dbReference>
<dbReference type="Gene3D" id="1.10.10.10">
    <property type="entry name" value="Winged helix-like DNA-binding domain superfamily/Winged helix DNA-binding domain"/>
    <property type="match status" value="1"/>
</dbReference>
<dbReference type="EMBL" id="JBBHJZ010000003">
    <property type="protein sequence ID" value="MEJ5977938.1"/>
    <property type="molecule type" value="Genomic_DNA"/>
</dbReference>
<evidence type="ECO:0000313" key="5">
    <source>
        <dbReference type="EMBL" id="MEJ5977938.1"/>
    </source>
</evidence>
<dbReference type="PRINTS" id="PR00035">
    <property type="entry name" value="HTHGNTR"/>
</dbReference>
<dbReference type="InterPro" id="IPR028978">
    <property type="entry name" value="Chorismate_lyase_/UTRA_dom_sf"/>
</dbReference>
<dbReference type="PANTHER" id="PTHR44846">
    <property type="entry name" value="MANNOSYL-D-GLYCERATE TRANSPORT/METABOLISM SYSTEM REPRESSOR MNGR-RELATED"/>
    <property type="match status" value="1"/>
</dbReference>
<dbReference type="Proteomes" id="UP001361239">
    <property type="component" value="Unassembled WGS sequence"/>
</dbReference>
<comment type="caution">
    <text evidence="5">The sequence shown here is derived from an EMBL/GenBank/DDBJ whole genome shotgun (WGS) entry which is preliminary data.</text>
</comment>
<proteinExistence type="predicted"/>
<keyword evidence="1" id="KW-0805">Transcription regulation</keyword>
<dbReference type="InterPro" id="IPR011663">
    <property type="entry name" value="UTRA"/>
</dbReference>
<dbReference type="RefSeq" id="WP_339587885.1">
    <property type="nucleotide sequence ID" value="NZ_JBBHJZ010000003.1"/>
</dbReference>
<dbReference type="Gene3D" id="3.40.1410.10">
    <property type="entry name" value="Chorismate lyase-like"/>
    <property type="match status" value="1"/>
</dbReference>
<dbReference type="InterPro" id="IPR036390">
    <property type="entry name" value="WH_DNA-bd_sf"/>
</dbReference>
<dbReference type="InterPro" id="IPR000524">
    <property type="entry name" value="Tscrpt_reg_HTH_GntR"/>
</dbReference>